<gene>
    <name evidence="4" type="ORF">GCM10009069_28850</name>
</gene>
<evidence type="ECO:0000313" key="4">
    <source>
        <dbReference type="EMBL" id="GHB04468.1"/>
    </source>
</evidence>
<name>A0A8J3CSR7_9PROT</name>
<evidence type="ECO:0000256" key="2">
    <source>
        <dbReference type="ARBA" id="ARBA00023002"/>
    </source>
</evidence>
<dbReference type="EMBL" id="BMZH01000020">
    <property type="protein sequence ID" value="GHB04468.1"/>
    <property type="molecule type" value="Genomic_DNA"/>
</dbReference>
<sequence>MKITAIDGHPGTDRLVSALLDRYLAAAGAAGATVTRLNLRDLDYDPVLHVGYKGEQPLEPDLQRPQAAITDCDHLVVGFPLWWGSQPALLKRFFDRVLLPGFAFKYHKDDPFWDRLLAGRSADVFITGDTPKFYLRLVHRSPVLRAMKGQILGFSGFKPIKQFYFAPVRKSAAKTRDRWLTKADARGRAIGSR</sequence>
<protein>
    <submittedName>
        <fullName evidence="4">NAD(P)H dehydrogenase (Quinone)</fullName>
    </submittedName>
</protein>
<proteinExistence type="inferred from homology"/>
<evidence type="ECO:0000259" key="3">
    <source>
        <dbReference type="Pfam" id="PF02525"/>
    </source>
</evidence>
<dbReference type="Gene3D" id="3.40.50.360">
    <property type="match status" value="1"/>
</dbReference>
<dbReference type="InterPro" id="IPR029039">
    <property type="entry name" value="Flavoprotein-like_sf"/>
</dbReference>
<dbReference type="GO" id="GO:0005829">
    <property type="term" value="C:cytosol"/>
    <property type="evidence" value="ECO:0007669"/>
    <property type="project" value="TreeGrafter"/>
</dbReference>
<dbReference type="RefSeq" id="WP_189499595.1">
    <property type="nucleotide sequence ID" value="NZ_BMZH01000020.1"/>
</dbReference>
<reference evidence="4" key="1">
    <citation type="journal article" date="2014" name="Int. J. Syst. Evol. Microbiol.">
        <title>Complete genome sequence of Corynebacterium casei LMG S-19264T (=DSM 44701T), isolated from a smear-ripened cheese.</title>
        <authorList>
            <consortium name="US DOE Joint Genome Institute (JGI-PGF)"/>
            <person name="Walter F."/>
            <person name="Albersmeier A."/>
            <person name="Kalinowski J."/>
            <person name="Ruckert C."/>
        </authorList>
    </citation>
    <scope>NUCLEOTIDE SEQUENCE</scope>
    <source>
        <strain evidence="4">KCTC 32513</strain>
    </source>
</reference>
<keyword evidence="2" id="KW-0560">Oxidoreductase</keyword>
<dbReference type="Proteomes" id="UP000634004">
    <property type="component" value="Unassembled WGS sequence"/>
</dbReference>
<dbReference type="InterPro" id="IPR003680">
    <property type="entry name" value="Flavodoxin_fold"/>
</dbReference>
<feature type="domain" description="Flavodoxin-like fold" evidence="3">
    <location>
        <begin position="1"/>
        <end position="177"/>
    </location>
</feature>
<comment type="caution">
    <text evidence="4">The sequence shown here is derived from an EMBL/GenBank/DDBJ whole genome shotgun (WGS) entry which is preliminary data.</text>
</comment>
<organism evidence="4 5">
    <name type="scientific">Algimonas arctica</name>
    <dbReference type="NCBI Taxonomy" id="1479486"/>
    <lineage>
        <taxon>Bacteria</taxon>
        <taxon>Pseudomonadati</taxon>
        <taxon>Pseudomonadota</taxon>
        <taxon>Alphaproteobacteria</taxon>
        <taxon>Maricaulales</taxon>
        <taxon>Robiginitomaculaceae</taxon>
        <taxon>Algimonas</taxon>
    </lineage>
</organism>
<dbReference type="AlphaFoldDB" id="A0A8J3CSR7"/>
<dbReference type="GO" id="GO:0003955">
    <property type="term" value="F:NAD(P)H dehydrogenase (quinone) activity"/>
    <property type="evidence" value="ECO:0007669"/>
    <property type="project" value="TreeGrafter"/>
</dbReference>
<keyword evidence="5" id="KW-1185">Reference proteome</keyword>
<comment type="similarity">
    <text evidence="1">Belongs to the NAD(P)H dehydrogenase (quinone) family.</text>
</comment>
<reference evidence="4" key="2">
    <citation type="submission" date="2020-09" db="EMBL/GenBank/DDBJ databases">
        <authorList>
            <person name="Sun Q."/>
            <person name="Kim S."/>
        </authorList>
    </citation>
    <scope>NUCLEOTIDE SEQUENCE</scope>
    <source>
        <strain evidence="4">KCTC 32513</strain>
    </source>
</reference>
<dbReference type="PANTHER" id="PTHR10204:SF34">
    <property type="entry name" value="NAD(P)H DEHYDROGENASE [QUINONE] 1 ISOFORM 1"/>
    <property type="match status" value="1"/>
</dbReference>
<dbReference type="SUPFAM" id="SSF52218">
    <property type="entry name" value="Flavoproteins"/>
    <property type="match status" value="1"/>
</dbReference>
<dbReference type="Pfam" id="PF02525">
    <property type="entry name" value="Flavodoxin_2"/>
    <property type="match status" value="1"/>
</dbReference>
<dbReference type="PANTHER" id="PTHR10204">
    <property type="entry name" value="NAD P H OXIDOREDUCTASE-RELATED"/>
    <property type="match status" value="1"/>
</dbReference>
<dbReference type="InterPro" id="IPR051545">
    <property type="entry name" value="NAD(P)H_dehydrogenase_qn"/>
</dbReference>
<accession>A0A8J3CSR7</accession>
<evidence type="ECO:0000313" key="5">
    <source>
        <dbReference type="Proteomes" id="UP000634004"/>
    </source>
</evidence>
<evidence type="ECO:0000256" key="1">
    <source>
        <dbReference type="ARBA" id="ARBA00006252"/>
    </source>
</evidence>